<sequence length="308" mass="32561">MSGVLEGFTVIFVVIALGYLLAHLKILGEHGQFVLSRLVFFVATPSLLFVTLAKSDLSVILSPVLAVAGSTALLVGAIYFFIAKLALKRAVPDATVGALASSYVNAANLGIPIAVFVLGDANFVAPLLLFQIMIYTPIAVTVLDISTKIDEVSLFKTVTTPFRNPIVLAGAAGLVLSITGFELPEALMQPFQLVGNLSVPGALLAFGLSLYGARVLQKGISPRRDVALATLFKMALQPLLGYLMARFVFGLDGHDLFAIVVVSALPTAQNVFVFASRYQRGVVLARDTAFVTTLVSIPVIALVTVLLA</sequence>
<dbReference type="Pfam" id="PF03547">
    <property type="entry name" value="Mem_trans"/>
    <property type="match status" value="1"/>
</dbReference>
<keyword evidence="3" id="KW-1003">Cell membrane</keyword>
<keyword evidence="6 7" id="KW-0472">Membrane</keyword>
<gene>
    <name evidence="8" type="ORF">A3Q41_02760</name>
</gene>
<feature type="transmembrane region" description="Helical" evidence="7">
    <location>
        <begin position="34"/>
        <end position="53"/>
    </location>
</feature>
<feature type="transmembrane region" description="Helical" evidence="7">
    <location>
        <begin position="94"/>
        <end position="117"/>
    </location>
</feature>
<evidence type="ECO:0000256" key="4">
    <source>
        <dbReference type="ARBA" id="ARBA00022692"/>
    </source>
</evidence>
<dbReference type="InterPro" id="IPR004776">
    <property type="entry name" value="Mem_transp_PIN-like"/>
</dbReference>
<dbReference type="PANTHER" id="PTHR36838">
    <property type="entry name" value="AUXIN EFFLUX CARRIER FAMILY PROTEIN"/>
    <property type="match status" value="1"/>
</dbReference>
<dbReference type="Proteomes" id="UP000076038">
    <property type="component" value="Chromosome"/>
</dbReference>
<evidence type="ECO:0000256" key="2">
    <source>
        <dbReference type="ARBA" id="ARBA00022448"/>
    </source>
</evidence>
<evidence type="ECO:0000256" key="6">
    <source>
        <dbReference type="ARBA" id="ARBA00023136"/>
    </source>
</evidence>
<organism evidence="8 9">
    <name type="scientific">Rhodococcoides fascians</name>
    <name type="common">Rhodococcus fascians</name>
    <dbReference type="NCBI Taxonomy" id="1828"/>
    <lineage>
        <taxon>Bacteria</taxon>
        <taxon>Bacillati</taxon>
        <taxon>Actinomycetota</taxon>
        <taxon>Actinomycetes</taxon>
        <taxon>Mycobacteriales</taxon>
        <taxon>Nocardiaceae</taxon>
        <taxon>Rhodococcoides</taxon>
    </lineage>
</organism>
<comment type="subcellular location">
    <subcellularLocation>
        <location evidence="1">Membrane</location>
        <topology evidence="1">Multi-pass membrane protein</topology>
    </subcellularLocation>
</comment>
<reference evidence="8 9" key="1">
    <citation type="journal article" date="2016" name="Genome Announc.">
        <title>Complete Genome and Plasmid Sequences for Rhodococcus fascians D188 and Draft Sequences for Rhodococcus Isolates PBTS 1 and PBTS 2.</title>
        <authorList>
            <person name="Stamler R.A."/>
            <person name="Vereecke D."/>
            <person name="Zhang Y."/>
            <person name="Schilkey F."/>
            <person name="Devitt N."/>
            <person name="Randall J.J."/>
        </authorList>
    </citation>
    <scope>NUCLEOTIDE SEQUENCE [LARGE SCALE GENOMIC DNA]</scope>
    <source>
        <strain evidence="8 9">PBTS2</strain>
    </source>
</reference>
<feature type="transmembrane region" description="Helical" evidence="7">
    <location>
        <begin position="123"/>
        <end position="143"/>
    </location>
</feature>
<dbReference type="RefSeq" id="WP_048319431.1">
    <property type="nucleotide sequence ID" value="NZ_CP015220.1"/>
</dbReference>
<protein>
    <recommendedName>
        <fullName evidence="10">AEC family transporter</fullName>
    </recommendedName>
</protein>
<evidence type="ECO:0000313" key="8">
    <source>
        <dbReference type="EMBL" id="AMY24054.1"/>
    </source>
</evidence>
<feature type="transmembrane region" description="Helical" evidence="7">
    <location>
        <begin position="225"/>
        <end position="244"/>
    </location>
</feature>
<proteinExistence type="predicted"/>
<dbReference type="AlphaFoldDB" id="A0A143QM82"/>
<reference evidence="9" key="2">
    <citation type="submission" date="2016-04" db="EMBL/GenBank/DDBJ databases">
        <title>Complete Genome and Plasmid Sequences for Rhodococcus fascians D188 and Draft Sequences for Rhodococcus spp. Isolates PBTS 1 and PBTS 2.</title>
        <authorList>
            <person name="Stamer R."/>
            <person name="Vereecke D."/>
            <person name="Zhang Y."/>
            <person name="Schilkey F."/>
            <person name="Devitt N."/>
            <person name="Randall J."/>
        </authorList>
    </citation>
    <scope>NUCLEOTIDE SEQUENCE [LARGE SCALE GENOMIC DNA]</scope>
    <source>
        <strain evidence="9">PBTS2</strain>
    </source>
</reference>
<evidence type="ECO:0000313" key="9">
    <source>
        <dbReference type="Proteomes" id="UP000076038"/>
    </source>
</evidence>
<keyword evidence="5 7" id="KW-1133">Transmembrane helix</keyword>
<dbReference type="GO" id="GO:0055085">
    <property type="term" value="P:transmembrane transport"/>
    <property type="evidence" value="ECO:0007669"/>
    <property type="project" value="InterPro"/>
</dbReference>
<dbReference type="PATRIC" id="fig|1653479.3.peg.2789"/>
<feature type="transmembrane region" description="Helical" evidence="7">
    <location>
        <begin position="256"/>
        <end position="276"/>
    </location>
</feature>
<dbReference type="OrthoDB" id="5405318at2"/>
<evidence type="ECO:0000256" key="3">
    <source>
        <dbReference type="ARBA" id="ARBA00022475"/>
    </source>
</evidence>
<feature type="transmembrane region" description="Helical" evidence="7">
    <location>
        <begin position="59"/>
        <end position="82"/>
    </location>
</feature>
<keyword evidence="4 7" id="KW-0812">Transmembrane</keyword>
<evidence type="ECO:0000256" key="1">
    <source>
        <dbReference type="ARBA" id="ARBA00004141"/>
    </source>
</evidence>
<dbReference type="KEGG" id="rhs:A3Q41_02760"/>
<dbReference type="PANTHER" id="PTHR36838:SF3">
    <property type="entry name" value="TRANSPORTER AUXIN EFFLUX CARRIER EC FAMILY"/>
    <property type="match status" value="1"/>
</dbReference>
<dbReference type="GO" id="GO:0016020">
    <property type="term" value="C:membrane"/>
    <property type="evidence" value="ECO:0007669"/>
    <property type="project" value="UniProtKB-SubCell"/>
</dbReference>
<feature type="transmembrane region" description="Helical" evidence="7">
    <location>
        <begin position="288"/>
        <end position="307"/>
    </location>
</feature>
<feature type="transmembrane region" description="Helical" evidence="7">
    <location>
        <begin position="6"/>
        <end position="22"/>
    </location>
</feature>
<accession>A0A143QM82</accession>
<feature type="transmembrane region" description="Helical" evidence="7">
    <location>
        <begin position="193"/>
        <end position="213"/>
    </location>
</feature>
<keyword evidence="2" id="KW-0813">Transport</keyword>
<evidence type="ECO:0000256" key="5">
    <source>
        <dbReference type="ARBA" id="ARBA00022989"/>
    </source>
</evidence>
<evidence type="ECO:0000256" key="7">
    <source>
        <dbReference type="SAM" id="Phobius"/>
    </source>
</evidence>
<keyword evidence="9" id="KW-1185">Reference proteome</keyword>
<feature type="transmembrane region" description="Helical" evidence="7">
    <location>
        <begin position="164"/>
        <end position="181"/>
    </location>
</feature>
<dbReference type="EMBL" id="CP015220">
    <property type="protein sequence ID" value="AMY24054.1"/>
    <property type="molecule type" value="Genomic_DNA"/>
</dbReference>
<name>A0A143QM82_RHOFA</name>
<evidence type="ECO:0008006" key="10">
    <source>
        <dbReference type="Google" id="ProtNLM"/>
    </source>
</evidence>